<dbReference type="PROSITE" id="PS50192">
    <property type="entry name" value="T_SNARE"/>
    <property type="match status" value="1"/>
</dbReference>
<dbReference type="InterPro" id="IPR000727">
    <property type="entry name" value="T_SNARE_dom"/>
</dbReference>
<feature type="domain" description="T-SNARE coiled-coil homology" evidence="3">
    <location>
        <begin position="244"/>
        <end position="300"/>
    </location>
</feature>
<keyword evidence="5" id="KW-1185">Reference proteome</keyword>
<evidence type="ECO:0000256" key="2">
    <source>
        <dbReference type="SAM" id="Phobius"/>
    </source>
</evidence>
<reference evidence="4" key="1">
    <citation type="journal article" date="2022" name="bioRxiv">
        <title>Genomics of Preaxostyla Flagellates Illuminates Evolutionary Transitions and the Path Towards Mitochondrial Loss.</title>
        <authorList>
            <person name="Novak L.V.F."/>
            <person name="Treitli S.C."/>
            <person name="Pyrih J."/>
            <person name="Halakuc P."/>
            <person name="Pipaliya S.V."/>
            <person name="Vacek V."/>
            <person name="Brzon O."/>
            <person name="Soukal P."/>
            <person name="Eme L."/>
            <person name="Dacks J.B."/>
            <person name="Karnkowska A."/>
            <person name="Elias M."/>
            <person name="Hampl V."/>
        </authorList>
    </citation>
    <scope>NUCLEOTIDE SEQUENCE</scope>
    <source>
        <strain evidence="4">RCP-MX</strain>
    </source>
</reference>
<evidence type="ECO:0000259" key="3">
    <source>
        <dbReference type="PROSITE" id="PS50192"/>
    </source>
</evidence>
<keyword evidence="2" id="KW-1133">Transmembrane helix</keyword>
<accession>A0ABQ8UWP0</accession>
<organism evidence="4 5">
    <name type="scientific">Paratrimastix pyriformis</name>
    <dbReference type="NCBI Taxonomy" id="342808"/>
    <lineage>
        <taxon>Eukaryota</taxon>
        <taxon>Metamonada</taxon>
        <taxon>Preaxostyla</taxon>
        <taxon>Paratrimastigidae</taxon>
        <taxon>Paratrimastix</taxon>
    </lineage>
</organism>
<keyword evidence="2" id="KW-0812">Transmembrane</keyword>
<keyword evidence="2" id="KW-0472">Membrane</keyword>
<gene>
    <name evidence="4" type="ORF">PAPYR_77</name>
</gene>
<protein>
    <submittedName>
        <fullName evidence="4">Syntaxin of plants SYP7</fullName>
    </submittedName>
</protein>
<name>A0ABQ8UWP0_9EUKA</name>
<proteinExistence type="predicted"/>
<evidence type="ECO:0000256" key="1">
    <source>
        <dbReference type="SAM" id="MobiDB-lite"/>
    </source>
</evidence>
<dbReference type="Proteomes" id="UP001141327">
    <property type="component" value="Unassembled WGS sequence"/>
</dbReference>
<evidence type="ECO:0000313" key="4">
    <source>
        <dbReference type="EMBL" id="KAJ4462873.1"/>
    </source>
</evidence>
<sequence length="333" mass="36713">MSYRSEIDRLKKRLAALNQLTMTEAEKEGAKRNKFQNQRKEVIKYLSDLRDLIRDRDQILAASHAPTPESIKMNAQIRSKKVKVRDCMQDIEKEIRDAANKNPGKKQLEVLKAKADFLHLLREQYQCVEEMDAAHRVDASSDAHDELTAGGVAPTTAAARSSGSLTGALGGAVPGRGGRSTDVGLDRPGSGGMPSRGFSAAMEVDAGGDQAWQELIDKDQHFVCGTLPARSRIDRPLLWLCRLQDELLDQIEAGVAQLMNIALSFKAELKKQDALLDLISTKIDKTTKGVEEVNAKTEKALQLTKSSSWCLRIVLLMVALAIVGYILQAFVFK</sequence>
<dbReference type="EMBL" id="JAPMOS010000001">
    <property type="protein sequence ID" value="KAJ4462873.1"/>
    <property type="molecule type" value="Genomic_DNA"/>
</dbReference>
<dbReference type="CDD" id="cd15841">
    <property type="entry name" value="SNARE_Qc"/>
    <property type="match status" value="1"/>
</dbReference>
<feature type="compositionally biased region" description="Gly residues" evidence="1">
    <location>
        <begin position="168"/>
        <end position="178"/>
    </location>
</feature>
<comment type="caution">
    <text evidence="4">The sequence shown here is derived from an EMBL/GenBank/DDBJ whole genome shotgun (WGS) entry which is preliminary data.</text>
</comment>
<evidence type="ECO:0000313" key="5">
    <source>
        <dbReference type="Proteomes" id="UP001141327"/>
    </source>
</evidence>
<dbReference type="Gene3D" id="1.20.5.110">
    <property type="match status" value="1"/>
</dbReference>
<dbReference type="SUPFAM" id="SSF58038">
    <property type="entry name" value="SNARE fusion complex"/>
    <property type="match status" value="1"/>
</dbReference>
<feature type="transmembrane region" description="Helical" evidence="2">
    <location>
        <begin position="309"/>
        <end position="331"/>
    </location>
</feature>
<feature type="region of interest" description="Disordered" evidence="1">
    <location>
        <begin position="155"/>
        <end position="195"/>
    </location>
</feature>
<feature type="compositionally biased region" description="Low complexity" evidence="1">
    <location>
        <begin position="155"/>
        <end position="167"/>
    </location>
</feature>